<dbReference type="InterPro" id="IPR038475">
    <property type="entry name" value="RecG_C_sf"/>
</dbReference>
<dbReference type="PANTHER" id="PTHR30595">
    <property type="entry name" value="GLPR-RELATED TRANSCRIPTIONAL REPRESSOR"/>
    <property type="match status" value="1"/>
</dbReference>
<dbReference type="InterPro" id="IPR038461">
    <property type="entry name" value="Schlafen_AlbA_2_dom_sf"/>
</dbReference>
<keyword evidence="2" id="KW-0547">Nucleotide-binding</keyword>
<comment type="caution">
    <text evidence="2">The sequence shown here is derived from an EMBL/GenBank/DDBJ whole genome shotgun (WGS) entry which is preliminary data.</text>
</comment>
<proteinExistence type="predicted"/>
<protein>
    <submittedName>
        <fullName evidence="2">ATP-dependent DNA helicase RecG</fullName>
    </submittedName>
</protein>
<dbReference type="InterPro" id="IPR036390">
    <property type="entry name" value="WH_DNA-bd_sf"/>
</dbReference>
<dbReference type="PANTHER" id="PTHR30595:SF6">
    <property type="entry name" value="SCHLAFEN ALBA-2 DOMAIN-CONTAINING PROTEIN"/>
    <property type="match status" value="1"/>
</dbReference>
<sequence length="477" mass="55869">MHDTYNIESFSTRKEDKSFDRKSARKEPKEILRHLIGFANADGGLLVIGIEDDGQITGFNYPKAHRPEDFIHALKNLQKMPIPVTYQLLDVRNNKDLPDHILVFEISSSNSRVIVSHDDKVFLRSKDQTLELSFEQRLQLEYEKSQRVFEDQPIERVDFEDLDLALLEEYRLKLQTNRSIEEILQARDLMTKDGKLTNACILLFGKNPTRYFPNARLRFLRYEGKAPLVGKSFNVVKELMLEEPIPRLIESTKSILKNQLREFQRLDDNGKFIKIDEYPEFAWLEGVVNAVTHRSYSNQGDCIRISMFDDRLEIFSPGGLPRPVTLENMYYTRFSRNPRIARVLYEFGWVKELNEGVNRMIEEMKAYQLNSPLYLEPNDNSVKLILENNIEHRTLRELEQIEKILTEDLMDTLSQYEILVLQHLYTNKTISVKVVKEILNRSHITASRILKGLEQKGILTWHGLSPKDPTQYYTLKK</sequence>
<evidence type="ECO:0000259" key="1">
    <source>
        <dbReference type="Pfam" id="PF04326"/>
    </source>
</evidence>
<keyword evidence="2" id="KW-0347">Helicase</keyword>
<dbReference type="Proteomes" id="UP000190023">
    <property type="component" value="Unassembled WGS sequence"/>
</dbReference>
<dbReference type="InterPro" id="IPR007421">
    <property type="entry name" value="Schlafen_AlbA_2_dom"/>
</dbReference>
<dbReference type="OrthoDB" id="9807853at2"/>
<reference evidence="2 3" key="1">
    <citation type="submission" date="2017-02" db="EMBL/GenBank/DDBJ databases">
        <title>Draft genome sequence of Haemophilus felis CCUG 31170 type strain.</title>
        <authorList>
            <person name="Engstrom-Jakobsson H."/>
            <person name="Salva-Serra F."/>
            <person name="Thorell K."/>
            <person name="Gonzales-Siles L."/>
            <person name="Karlsson R."/>
            <person name="Boulund F."/>
            <person name="Engstrand L."/>
            <person name="Kristiansson E."/>
            <person name="Moore E."/>
        </authorList>
    </citation>
    <scope>NUCLEOTIDE SEQUENCE [LARGE SCALE GENOMIC DNA]</scope>
    <source>
        <strain evidence="2 3">CCUG 31170</strain>
    </source>
</reference>
<organism evidence="2 3">
    <name type="scientific">[Haemophilus] felis</name>
    <dbReference type="NCBI Taxonomy" id="123822"/>
    <lineage>
        <taxon>Bacteria</taxon>
        <taxon>Pseudomonadati</taxon>
        <taxon>Pseudomonadota</taxon>
        <taxon>Gammaproteobacteria</taxon>
        <taxon>Pasteurellales</taxon>
        <taxon>Pasteurellaceae</taxon>
    </lineage>
</organism>
<keyword evidence="3" id="KW-1185">Reference proteome</keyword>
<dbReference type="AlphaFoldDB" id="A0A1T0AZY7"/>
<keyword evidence="2" id="KW-0378">Hydrolase</keyword>
<dbReference type="EMBL" id="MUYB01000026">
    <property type="protein sequence ID" value="OOS03513.1"/>
    <property type="molecule type" value="Genomic_DNA"/>
</dbReference>
<dbReference type="InterPro" id="IPR036388">
    <property type="entry name" value="WH-like_DNA-bd_sf"/>
</dbReference>
<dbReference type="Gene3D" id="1.10.10.10">
    <property type="entry name" value="Winged helix-like DNA-binding domain superfamily/Winged helix DNA-binding domain"/>
    <property type="match status" value="1"/>
</dbReference>
<dbReference type="STRING" id="123822.B0188_06625"/>
<dbReference type="Gene3D" id="3.30.950.30">
    <property type="entry name" value="Schlafen, AAA domain"/>
    <property type="match status" value="1"/>
</dbReference>
<feature type="domain" description="Schlafen AlbA-2" evidence="1">
    <location>
        <begin position="15"/>
        <end position="131"/>
    </location>
</feature>
<dbReference type="Pfam" id="PF04326">
    <property type="entry name" value="SLFN_AlbA_2"/>
    <property type="match status" value="1"/>
</dbReference>
<dbReference type="GO" id="GO:0004386">
    <property type="term" value="F:helicase activity"/>
    <property type="evidence" value="ECO:0007669"/>
    <property type="project" value="UniProtKB-KW"/>
</dbReference>
<dbReference type="Gene3D" id="3.30.565.60">
    <property type="match status" value="1"/>
</dbReference>
<keyword evidence="2" id="KW-0067">ATP-binding</keyword>
<accession>A0A1T0AZY7</accession>
<evidence type="ECO:0000313" key="2">
    <source>
        <dbReference type="EMBL" id="OOS03513.1"/>
    </source>
</evidence>
<gene>
    <name evidence="2" type="ORF">B0188_06625</name>
</gene>
<name>A0A1T0AZY7_9PAST</name>
<dbReference type="Pfam" id="PF13749">
    <property type="entry name" value="HATPase_c_4"/>
    <property type="match status" value="1"/>
</dbReference>
<dbReference type="SUPFAM" id="SSF46785">
    <property type="entry name" value="Winged helix' DNA-binding domain"/>
    <property type="match status" value="1"/>
</dbReference>
<evidence type="ECO:0000313" key="3">
    <source>
        <dbReference type="Proteomes" id="UP000190023"/>
    </source>
</evidence>